<dbReference type="SUPFAM" id="SSF54593">
    <property type="entry name" value="Glyoxalase/Bleomycin resistance protein/Dihydroxybiphenyl dioxygenase"/>
    <property type="match status" value="1"/>
</dbReference>
<sequence length="131" mass="14062">MGAQLMPYLMSEDARAQADFYVRALGGEIQSVMTFGQMPGAPEEMADKVMHLAMTVAGGSALFFSDGGPVGYTRSISLSLSYGGEAEAREAFANLSDGGDVKHPFAPQPWGAYYGEVQDKFGVVWQIVKQL</sequence>
<protein>
    <submittedName>
        <fullName evidence="2">VOC family protein</fullName>
    </submittedName>
</protein>
<dbReference type="InterPro" id="IPR029068">
    <property type="entry name" value="Glyas_Bleomycin-R_OHBP_Dase"/>
</dbReference>
<reference evidence="2 3" key="1">
    <citation type="submission" date="2021-03" db="EMBL/GenBank/DDBJ databases">
        <title>Paenibacillus artemisicola MWE-103 whole genome sequence.</title>
        <authorList>
            <person name="Ham Y.J."/>
        </authorList>
    </citation>
    <scope>NUCLEOTIDE SEQUENCE [LARGE SCALE GENOMIC DNA]</scope>
    <source>
        <strain evidence="2 3">MWE-103</strain>
    </source>
</reference>
<evidence type="ECO:0000313" key="2">
    <source>
        <dbReference type="EMBL" id="MBO7748360.1"/>
    </source>
</evidence>
<proteinExistence type="predicted"/>
<organism evidence="2 3">
    <name type="scientific">Paenibacillus artemisiicola</name>
    <dbReference type="NCBI Taxonomy" id="1172618"/>
    <lineage>
        <taxon>Bacteria</taxon>
        <taxon>Bacillati</taxon>
        <taxon>Bacillota</taxon>
        <taxon>Bacilli</taxon>
        <taxon>Bacillales</taxon>
        <taxon>Paenibacillaceae</taxon>
        <taxon>Paenibacillus</taxon>
    </lineage>
</organism>
<dbReference type="Proteomes" id="UP000670947">
    <property type="component" value="Unassembled WGS sequence"/>
</dbReference>
<evidence type="ECO:0000313" key="3">
    <source>
        <dbReference type="Proteomes" id="UP000670947"/>
    </source>
</evidence>
<dbReference type="RefSeq" id="WP_208850929.1">
    <property type="nucleotide sequence ID" value="NZ_JAGGDJ010000054.1"/>
</dbReference>
<dbReference type="EMBL" id="JAGGDJ010000054">
    <property type="protein sequence ID" value="MBO7748360.1"/>
    <property type="molecule type" value="Genomic_DNA"/>
</dbReference>
<dbReference type="Gene3D" id="3.10.180.10">
    <property type="entry name" value="2,3-Dihydroxybiphenyl 1,2-Dioxygenase, domain 1"/>
    <property type="match status" value="1"/>
</dbReference>
<evidence type="ECO:0000259" key="1">
    <source>
        <dbReference type="Pfam" id="PF06983"/>
    </source>
</evidence>
<dbReference type="Pfam" id="PF06983">
    <property type="entry name" value="3-dmu-9_3-mt"/>
    <property type="match status" value="1"/>
</dbReference>
<name>A0ABS3WJR3_9BACL</name>
<feature type="domain" description="PhnB-like" evidence="1">
    <location>
        <begin position="9"/>
        <end position="128"/>
    </location>
</feature>
<gene>
    <name evidence="2" type="ORF">I8J29_29665</name>
</gene>
<keyword evidence="3" id="KW-1185">Reference proteome</keyword>
<dbReference type="InterPro" id="IPR028973">
    <property type="entry name" value="PhnB-like"/>
</dbReference>
<comment type="caution">
    <text evidence="2">The sequence shown here is derived from an EMBL/GenBank/DDBJ whole genome shotgun (WGS) entry which is preliminary data.</text>
</comment>
<dbReference type="PANTHER" id="PTHR33990">
    <property type="entry name" value="PROTEIN YJDN-RELATED"/>
    <property type="match status" value="1"/>
</dbReference>
<accession>A0ABS3WJR3</accession>
<dbReference type="CDD" id="cd06588">
    <property type="entry name" value="PhnB_like"/>
    <property type="match status" value="1"/>
</dbReference>
<dbReference type="PANTHER" id="PTHR33990:SF1">
    <property type="entry name" value="PROTEIN YJDN"/>
    <property type="match status" value="1"/>
</dbReference>